<reference evidence="1" key="1">
    <citation type="submission" date="2022-10" db="EMBL/GenBank/DDBJ databases">
        <title>Human gut microbiome strain richness.</title>
        <authorList>
            <person name="Chen-Liaw A."/>
        </authorList>
    </citation>
    <scope>NUCLEOTIDE SEQUENCE</scope>
    <source>
        <strain evidence="1">1001713st2_A4_1001713B170214_170313</strain>
    </source>
</reference>
<dbReference type="Proteomes" id="UP001213309">
    <property type="component" value="Unassembled WGS sequence"/>
</dbReference>
<dbReference type="AlphaFoldDB" id="A0AAW6GTR9"/>
<gene>
    <name evidence="1" type="ORF">POZ24_18990</name>
</gene>
<dbReference type="InterPro" id="IPR024510">
    <property type="entry name" value="DUF2589"/>
</dbReference>
<proteinExistence type="predicted"/>
<comment type="caution">
    <text evidence="1">The sequence shown here is derived from an EMBL/GenBank/DDBJ whole genome shotgun (WGS) entry which is preliminary data.</text>
</comment>
<accession>A0AAW6GTR9</accession>
<sequence>MEIELRDTSVPTFSNELNIESIISAPLIAASKANVMMLSGQLSFLLDYCFEKSGNVYRPKMVNMEMCSHELNTDGTTKVDKLYFQVPLLCLLPLNSIAVDNIKVNFDLEVTSIGSYTSNTSLFEKRAVINGKIAPAKPSHVGGDDCAKYSDTTRLNVEINVGQLPLPKGVLSILDIYTKNIVPVSANNKNNNH</sequence>
<protein>
    <submittedName>
        <fullName evidence="1">DUF2589 domain-containing protein</fullName>
    </submittedName>
</protein>
<dbReference type="RefSeq" id="WP_196072260.1">
    <property type="nucleotide sequence ID" value="NZ_JADPCT010000080.1"/>
</dbReference>
<organism evidence="1 2">
    <name type="scientific">Bacteroides uniformis</name>
    <dbReference type="NCBI Taxonomy" id="820"/>
    <lineage>
        <taxon>Bacteria</taxon>
        <taxon>Pseudomonadati</taxon>
        <taxon>Bacteroidota</taxon>
        <taxon>Bacteroidia</taxon>
        <taxon>Bacteroidales</taxon>
        <taxon>Bacteroidaceae</taxon>
        <taxon>Bacteroides</taxon>
    </lineage>
</organism>
<name>A0AAW6GTR9_BACUN</name>
<evidence type="ECO:0000313" key="1">
    <source>
        <dbReference type="EMBL" id="MDC1882077.1"/>
    </source>
</evidence>
<dbReference type="EMBL" id="JAQNSG010000024">
    <property type="protein sequence ID" value="MDC1882077.1"/>
    <property type="molecule type" value="Genomic_DNA"/>
</dbReference>
<evidence type="ECO:0000313" key="2">
    <source>
        <dbReference type="Proteomes" id="UP001213309"/>
    </source>
</evidence>
<dbReference type="Pfam" id="PF11655">
    <property type="entry name" value="DUF2589"/>
    <property type="match status" value="1"/>
</dbReference>